<feature type="coiled-coil region" evidence="1">
    <location>
        <begin position="292"/>
        <end position="326"/>
    </location>
</feature>
<feature type="coiled-coil region" evidence="1">
    <location>
        <begin position="445"/>
        <end position="493"/>
    </location>
</feature>
<feature type="region of interest" description="Disordered" evidence="2">
    <location>
        <begin position="21"/>
        <end position="52"/>
    </location>
</feature>
<accession>K2MLV8</accession>
<proteinExistence type="predicted"/>
<keyword evidence="1" id="KW-0175">Coiled coil</keyword>
<evidence type="ECO:0000313" key="4">
    <source>
        <dbReference type="Proteomes" id="UP000007350"/>
    </source>
</evidence>
<dbReference type="Proteomes" id="UP000007350">
    <property type="component" value="Unassembled WGS sequence"/>
</dbReference>
<evidence type="ECO:0000256" key="2">
    <source>
        <dbReference type="SAM" id="MobiDB-lite"/>
    </source>
</evidence>
<feature type="compositionally biased region" description="Polar residues" evidence="2">
    <location>
        <begin position="99"/>
        <end position="115"/>
    </location>
</feature>
<evidence type="ECO:0000313" key="3">
    <source>
        <dbReference type="EMBL" id="EKF26639.1"/>
    </source>
</evidence>
<name>K2MLV8_TRYCR</name>
<reference evidence="3 4" key="1">
    <citation type="journal article" date="2012" name="BMC Genomics">
        <title>Comparative genomic analysis of human infective Trypanosoma cruzi lineages with the bat-restricted subspecies T. cruzi marinkellei.</title>
        <authorList>
            <person name="Franzen O."/>
            <person name="Talavera-Lopez C."/>
            <person name="Ochaya S."/>
            <person name="Butler C.E."/>
            <person name="Messenger L.A."/>
            <person name="Lewis M.D."/>
            <person name="Llewellyn M.S."/>
            <person name="Marinkelle C.J."/>
            <person name="Tyler K.M."/>
            <person name="Miles M.A."/>
            <person name="Andersson B."/>
        </authorList>
    </citation>
    <scope>NUCLEOTIDE SEQUENCE [LARGE SCALE GENOMIC DNA]</scope>
    <source>
        <strain evidence="3 4">B7</strain>
    </source>
</reference>
<dbReference type="AlphaFoldDB" id="K2MLV8"/>
<dbReference type="OrthoDB" id="250834at2759"/>
<protein>
    <submittedName>
        <fullName evidence="3">NUP-1 protein, putative</fullName>
    </submittedName>
</protein>
<comment type="caution">
    <text evidence="3">The sequence shown here is derived from an EMBL/GenBank/DDBJ whole genome shotgun (WGS) entry which is preliminary data.</text>
</comment>
<feature type="region of interest" description="Disordered" evidence="2">
    <location>
        <begin position="660"/>
        <end position="703"/>
    </location>
</feature>
<keyword evidence="4" id="KW-1185">Reference proteome</keyword>
<evidence type="ECO:0000256" key="1">
    <source>
        <dbReference type="SAM" id="Coils"/>
    </source>
</evidence>
<feature type="coiled-coil region" evidence="1">
    <location>
        <begin position="146"/>
        <end position="261"/>
    </location>
</feature>
<dbReference type="EMBL" id="AHKC01020242">
    <property type="protein sequence ID" value="EKF26639.1"/>
    <property type="molecule type" value="Genomic_DNA"/>
</dbReference>
<gene>
    <name evidence="3" type="ORF">MOQ_009663</name>
</gene>
<sequence>MFNANDARRYPGFFTRTWTPPPDGFSLRNARSRRSGGAAFAHATPPPLTPRLATPIGVRGLAATDNLGRLELSQALPEDVPGSRALVGMSREEPDVSPHISTLDVSGSGRFTATHPSRHGWEDMPQGERMNYAARLEDAAQMQHALDRAYHLRDHYKEEAARVKNELMQKQRALDCLERDHRQCGEVIARHQREAVDLRHRLDCAEGEVQRLKNLQRSEDSNVRVPLLDAQRELRLKQTEVDSLLEEKRQLEEHVRRLTLERSSEHYAARVHEGAVTRAPNVAHVEEGGEELTRAQHVIQMLRTELQDMRQQLQNERSRNEGILDDVIQQRNGLQGVNTSLREELEGLKEMCCSQNRTIDELRDTLLQRAPVTHHEHYALVRRCGKLKEEIERCQAQEGDSINKAHELEKQAIQQQLFVLRADGEETNTLLLKTRADAADMREYISTLETELDLTRKAKALLEEEHNAAKEKLQRTTEQNKESEQVIINFNRRLQDQFSTIQLQRAQLDFLQREATRASVAITPFEAAPFDGCPEGGNGDKEAICGMPPEIPGTAENTMATQHNEAQAVRETVQAVTEEHVKSQAEDRGKTHETEREVPKFPQQLAAAQAAIDQLSAERSAQAEHVAELTAAVARLESSADAPGRVVDALTAELRETQDRLRQAEEEASQLAERISSSEGLRESAVATQGPPKPRLQYGCRLR</sequence>
<feature type="region of interest" description="Disordered" evidence="2">
    <location>
        <begin position="91"/>
        <end position="125"/>
    </location>
</feature>
<organism evidence="3 4">
    <name type="scientific">Trypanosoma cruzi marinkellei</name>
    <dbReference type="NCBI Taxonomy" id="85056"/>
    <lineage>
        <taxon>Eukaryota</taxon>
        <taxon>Discoba</taxon>
        <taxon>Euglenozoa</taxon>
        <taxon>Kinetoplastea</taxon>
        <taxon>Metakinetoplastina</taxon>
        <taxon>Trypanosomatida</taxon>
        <taxon>Trypanosomatidae</taxon>
        <taxon>Trypanosoma</taxon>
        <taxon>Schizotrypanum</taxon>
    </lineage>
</organism>